<keyword evidence="6" id="KW-1185">Reference proteome</keyword>
<evidence type="ECO:0000256" key="2">
    <source>
        <dbReference type="ARBA" id="ARBA00022553"/>
    </source>
</evidence>
<dbReference type="Pfam" id="PF00668">
    <property type="entry name" value="Condensation"/>
    <property type="match status" value="3"/>
</dbReference>
<dbReference type="InterPro" id="IPR020845">
    <property type="entry name" value="AMP-binding_CS"/>
</dbReference>
<dbReference type="Gene3D" id="3.30.559.10">
    <property type="entry name" value="Chloramphenicol acetyltransferase-like domain"/>
    <property type="match status" value="1"/>
</dbReference>
<organism evidence="5 6">
    <name type="scientific">Durusdinium trenchii</name>
    <dbReference type="NCBI Taxonomy" id="1381693"/>
    <lineage>
        <taxon>Eukaryota</taxon>
        <taxon>Sar</taxon>
        <taxon>Alveolata</taxon>
        <taxon>Dinophyceae</taxon>
        <taxon>Suessiales</taxon>
        <taxon>Symbiodiniaceae</taxon>
        <taxon>Durusdinium</taxon>
    </lineage>
</organism>
<dbReference type="InterPro" id="IPR036736">
    <property type="entry name" value="ACP-like_sf"/>
</dbReference>
<dbReference type="Proteomes" id="UP001642484">
    <property type="component" value="Unassembled WGS sequence"/>
</dbReference>
<evidence type="ECO:0000259" key="4">
    <source>
        <dbReference type="PROSITE" id="PS50075"/>
    </source>
</evidence>
<dbReference type="PANTHER" id="PTHR45527:SF1">
    <property type="entry name" value="FATTY ACID SYNTHASE"/>
    <property type="match status" value="1"/>
</dbReference>
<dbReference type="InterPro" id="IPR000873">
    <property type="entry name" value="AMP-dep_synth/lig_dom"/>
</dbReference>
<dbReference type="Pfam" id="PF00501">
    <property type="entry name" value="AMP-binding"/>
    <property type="match status" value="2"/>
</dbReference>
<dbReference type="Pfam" id="PF00550">
    <property type="entry name" value="PP-binding"/>
    <property type="match status" value="1"/>
</dbReference>
<evidence type="ECO:0000313" key="5">
    <source>
        <dbReference type="EMBL" id="CAK9091318.1"/>
    </source>
</evidence>
<evidence type="ECO:0000256" key="3">
    <source>
        <dbReference type="SAM" id="MobiDB-lite"/>
    </source>
</evidence>
<dbReference type="PROSITE" id="PS00455">
    <property type="entry name" value="AMP_BINDING"/>
    <property type="match status" value="1"/>
</dbReference>
<name>A0ABP0QT80_9DINO</name>
<dbReference type="Gene3D" id="3.40.50.12780">
    <property type="entry name" value="N-terminal domain of ligase-like"/>
    <property type="match status" value="3"/>
</dbReference>
<dbReference type="InterPro" id="IPR025110">
    <property type="entry name" value="AMP-bd_C"/>
</dbReference>
<dbReference type="SUPFAM" id="SSF47336">
    <property type="entry name" value="ACP-like"/>
    <property type="match status" value="1"/>
</dbReference>
<dbReference type="Gene3D" id="3.30.559.30">
    <property type="entry name" value="Nonribosomal peptide synthetase, condensation domain"/>
    <property type="match status" value="2"/>
</dbReference>
<dbReference type="InterPro" id="IPR045851">
    <property type="entry name" value="AMP-bd_C_sf"/>
</dbReference>
<dbReference type="PANTHER" id="PTHR45527">
    <property type="entry name" value="NONRIBOSOMAL PEPTIDE SYNTHETASE"/>
    <property type="match status" value="1"/>
</dbReference>
<sequence>MLEERGRAAGAAGGHRQEVAENPPVADYPASYQQVSLGGMAAMSADASRALNLTFCCHVRGCLDVERLHQAFVAVQLRHDALRSTFRDSALCQVQSGDCLDFLFMDPPADLAEWVLDQQYEPFDLCNGPLCRVRVIKESSDAWILHWTLHHVAADLWSYTLLLRDLGFAYDQLKGRSNATADVQWPTVAPSYGALSRASAAARDANSTAKDFWRRRLSPRPPSRRLLPLAEESWKQSVKSAKQSDGDEQRKAKTPSRSFKGSKVDFELSRHLSEKLIKLGEECEASLHAILLAAWMVLLSRYAEEDMEDMCIGTPLACRNTLESESCVGYFVTPVCIRASVRKGTSFRHFLSQICQETRQALQFQDPNAFGEICEELNLDLRDVLQAIFVFQSTPDSFTFSTQLPSFFMGHEGSEVPLGSELHLESMALGQRYVQFDLAMMMAFCDSGSPCLIGNLQYCFTSYSRETVLRLQAEYQRLLERIVAEPSCDVAQIQFVHPEDLPSFNQSWKAQPRQQRNTKQQDEFLIKAKAEVWDLQLQRAQEEAGQEIQRYEDYKNVSAVSAVGEQHGALPSESLAELVVQRARQNPTAFAVVSPEGTFTFGEVLRRAELLATCLLEHAQPIYVDNRSRSASGASRSGSAEFGAVGSVAPWLGSIGGKRPTGPGHAPASAFPSPLLEELACHSSDVESGGTLGASDLVALMVGPGLWMIAGPLGAWMAGSGYFALDASHPLERILQMTEDAAPGPNCEIWPAILAGATVVISKQHGSKDFQYISALVDEHRVSHALFVPSLLAEILESSALPRSLRSLVVVGEACSLRLAHRILEAPLSLNNFYGPSEAGIGATIYEVDKISTVPHNVQTLPIGRPVSWHQVLLLDPQLRPAVGRAGQIGIMGEGLASGYLHLPEETKAKFIQTPQAIRDVFPQCGSRLYLTGDVGRYCQDDLLEFVGRLDNQVKLRGQRVELGEVEETLLSAPAVTEAVAIVHSDRLIGYVSLLQGVEEGEAARQCVEKTRQRLPRYMWPELVVVKEWPRGRTGKVDRKALPVPTVCVQDTIAPRTPLEKKLLEAICQVLRRNLDCTSVHADFFALGGTSLKAASLLSALRAQVPEASSLQFDEVYAHPSASTLAQLLSSAREVMPMRGPAPVEGLMPASLGQEHMLVLHELQPGSSAYNSPLLLRLEGHLDRAAFATAIERVIARHDVLRSNLLRDFIDGEPAVVQAVCLQFPAALANRLRSLARAKGATLFTVLLGLFAVVLGRYGGALDLAIASPVANRHGPAVEQLIGYFVNAVIFRVSLQKASFEELLMRLRDVVLGAFKHASVPYAVVLEAAQLDAAAIPAMFVLQDKDEMSWSMEGLRVEQVELERTAALFDVTCEMQEMPGTSGGLQGFIVYNKHLWTLQRAERFAQAFQALATAIAEEPAADLLTLPVTSTSERTCILEWGGHNKPSISPTPLIKTFQMQLLQCRHEPAILVDDRTVTYEEFGTQVTALAAALKLKLGQAFGESLLVGLLLARSVDLAVAIWATLGAGAAYVPIDPEYPLERIKHILENAQPKLVMCREAQRHFCGNLEVWSTQEWPISSSISVEHIEQAPPLHLAYVIYTSGSTGKPKGVAVEHRAAANMAREQIALMKISREDRALQFFKPAFDGAVQEYLSTFCAGACLVLWGEDTGFAQALKTFGVTCATLTPSALSVLSPLQLPKLQKLAVAAESCPPSLVDTWARGRHLVNAYGPSENTVVSTWAELDGRELSRLSSFIIEVEGGADDIDRRSSLSEGRERATQHVPIGRPVMGVQCYVFEATRCKALQPIGAPGELCLGGDQLARGYYRDPVRTAEKFVPNPLNGKRMYKTGDLVMWLPSSELLYLGRNDEMVKVRGFRIELTEVEAALGALGAQAERHGSLSQFGKQNPYSQ</sequence>
<feature type="domain" description="Carrier" evidence="4">
    <location>
        <begin position="1054"/>
        <end position="1133"/>
    </location>
</feature>
<feature type="compositionally biased region" description="Basic and acidic residues" evidence="3">
    <location>
        <begin position="242"/>
        <end position="251"/>
    </location>
</feature>
<evidence type="ECO:0000256" key="1">
    <source>
        <dbReference type="ARBA" id="ARBA00022450"/>
    </source>
</evidence>
<keyword evidence="2" id="KW-0597">Phosphoprotein</keyword>
<reference evidence="5 6" key="1">
    <citation type="submission" date="2024-02" db="EMBL/GenBank/DDBJ databases">
        <authorList>
            <person name="Chen Y."/>
            <person name="Shah S."/>
            <person name="Dougan E. K."/>
            <person name="Thang M."/>
            <person name="Chan C."/>
        </authorList>
    </citation>
    <scope>NUCLEOTIDE SEQUENCE [LARGE SCALE GENOMIC DNA]</scope>
</reference>
<feature type="region of interest" description="Disordered" evidence="3">
    <location>
        <begin position="232"/>
        <end position="258"/>
    </location>
</feature>
<dbReference type="EMBL" id="CAXAMN010024951">
    <property type="protein sequence ID" value="CAK9091318.1"/>
    <property type="molecule type" value="Genomic_DNA"/>
</dbReference>
<proteinExistence type="predicted"/>
<dbReference type="Gene3D" id="3.30.300.30">
    <property type="match status" value="1"/>
</dbReference>
<dbReference type="Gene3D" id="1.10.1200.10">
    <property type="entry name" value="ACP-like"/>
    <property type="match status" value="1"/>
</dbReference>
<keyword evidence="1" id="KW-0596">Phosphopantetheine</keyword>
<dbReference type="PROSITE" id="PS50075">
    <property type="entry name" value="CARRIER"/>
    <property type="match status" value="1"/>
</dbReference>
<evidence type="ECO:0000313" key="6">
    <source>
        <dbReference type="Proteomes" id="UP001642484"/>
    </source>
</evidence>
<dbReference type="InterPro" id="IPR001242">
    <property type="entry name" value="Condensation_dom"/>
</dbReference>
<comment type="caution">
    <text evidence="5">The sequence shown here is derived from an EMBL/GenBank/DDBJ whole genome shotgun (WGS) entry which is preliminary data.</text>
</comment>
<accession>A0ABP0QT80</accession>
<feature type="region of interest" description="Disordered" evidence="3">
    <location>
        <begin position="1"/>
        <end position="25"/>
    </location>
</feature>
<gene>
    <name evidence="5" type="ORF">CCMP2556_LOCUS43811</name>
</gene>
<dbReference type="Pfam" id="PF13193">
    <property type="entry name" value="AMP-binding_C"/>
    <property type="match status" value="1"/>
</dbReference>
<dbReference type="SUPFAM" id="SSF56801">
    <property type="entry name" value="Acetyl-CoA synthetase-like"/>
    <property type="match status" value="2"/>
</dbReference>
<protein>
    <recommendedName>
        <fullName evidence="4">Carrier domain-containing protein</fullName>
    </recommendedName>
</protein>
<dbReference type="CDD" id="cd05930">
    <property type="entry name" value="A_NRPS"/>
    <property type="match status" value="1"/>
</dbReference>
<dbReference type="SUPFAM" id="SSF52777">
    <property type="entry name" value="CoA-dependent acyltransferases"/>
    <property type="match status" value="4"/>
</dbReference>
<dbReference type="InterPro" id="IPR023213">
    <property type="entry name" value="CAT-like_dom_sf"/>
</dbReference>
<dbReference type="InterPro" id="IPR042099">
    <property type="entry name" value="ANL_N_sf"/>
</dbReference>
<dbReference type="InterPro" id="IPR009081">
    <property type="entry name" value="PP-bd_ACP"/>
</dbReference>